<gene>
    <name evidence="2" type="ORF">L228DRAFT_242419</name>
</gene>
<reference evidence="2 3" key="1">
    <citation type="journal article" date="2016" name="Fungal Biol.">
        <title>The genome of Xylona heveae provides a window into fungal endophytism.</title>
        <authorList>
            <person name="Gazis R."/>
            <person name="Kuo A."/>
            <person name="Riley R."/>
            <person name="LaButti K."/>
            <person name="Lipzen A."/>
            <person name="Lin J."/>
            <person name="Amirebrahimi M."/>
            <person name="Hesse C.N."/>
            <person name="Spatafora J.W."/>
            <person name="Henrissat B."/>
            <person name="Hainaut M."/>
            <person name="Grigoriev I.V."/>
            <person name="Hibbett D.S."/>
        </authorList>
    </citation>
    <scope>NUCLEOTIDE SEQUENCE [LARGE SCALE GENOMIC DNA]</scope>
    <source>
        <strain evidence="2 3">TC161</strain>
    </source>
</reference>
<sequence>MCQVYETRIIYQGGGCMIGKCDKVDRIVEECTSKPSSGVESCANYKYIVAGSSKRGGPHPGHAHAPPATNASSNTAPST</sequence>
<feature type="region of interest" description="Disordered" evidence="1">
    <location>
        <begin position="53"/>
        <end position="79"/>
    </location>
</feature>
<evidence type="ECO:0000256" key="1">
    <source>
        <dbReference type="SAM" id="MobiDB-lite"/>
    </source>
</evidence>
<dbReference type="AlphaFoldDB" id="A0A165JBX5"/>
<keyword evidence="3" id="KW-1185">Reference proteome</keyword>
<dbReference type="Proteomes" id="UP000076632">
    <property type="component" value="Unassembled WGS sequence"/>
</dbReference>
<protein>
    <submittedName>
        <fullName evidence="2">Uncharacterized protein</fullName>
    </submittedName>
</protein>
<accession>A0A165JBX5</accession>
<dbReference type="EMBL" id="KV407454">
    <property type="protein sequence ID" value="KZF26029.1"/>
    <property type="molecule type" value="Genomic_DNA"/>
</dbReference>
<dbReference type="GeneID" id="28896574"/>
<dbReference type="RefSeq" id="XP_018191584.1">
    <property type="nucleotide sequence ID" value="XM_018331437.1"/>
</dbReference>
<organism evidence="2 3">
    <name type="scientific">Xylona heveae (strain CBS 132557 / TC161)</name>
    <dbReference type="NCBI Taxonomy" id="1328760"/>
    <lineage>
        <taxon>Eukaryota</taxon>
        <taxon>Fungi</taxon>
        <taxon>Dikarya</taxon>
        <taxon>Ascomycota</taxon>
        <taxon>Pezizomycotina</taxon>
        <taxon>Xylonomycetes</taxon>
        <taxon>Xylonales</taxon>
        <taxon>Xylonaceae</taxon>
        <taxon>Xylona</taxon>
    </lineage>
</organism>
<dbReference type="InParanoid" id="A0A165JBX5"/>
<evidence type="ECO:0000313" key="3">
    <source>
        <dbReference type="Proteomes" id="UP000076632"/>
    </source>
</evidence>
<name>A0A165JBX5_XYLHT</name>
<feature type="compositionally biased region" description="Polar residues" evidence="1">
    <location>
        <begin position="69"/>
        <end position="79"/>
    </location>
</feature>
<proteinExistence type="predicted"/>
<evidence type="ECO:0000313" key="2">
    <source>
        <dbReference type="EMBL" id="KZF26029.1"/>
    </source>
</evidence>